<keyword evidence="2" id="KW-1185">Reference proteome</keyword>
<name>A0A8J4DPY4_9ACTN</name>
<dbReference type="InterPro" id="IPR025584">
    <property type="entry name" value="Cthe_2159"/>
</dbReference>
<dbReference type="EMBL" id="BOPF01000009">
    <property type="protein sequence ID" value="GIJ46014.1"/>
    <property type="molecule type" value="Genomic_DNA"/>
</dbReference>
<dbReference type="Proteomes" id="UP000619260">
    <property type="component" value="Unassembled WGS sequence"/>
</dbReference>
<reference evidence="1" key="1">
    <citation type="submission" date="2021-01" db="EMBL/GenBank/DDBJ databases">
        <title>Whole genome shotgun sequence of Virgisporangium aliadipatigenens NBRC 105644.</title>
        <authorList>
            <person name="Komaki H."/>
            <person name="Tamura T."/>
        </authorList>
    </citation>
    <scope>NUCLEOTIDE SEQUENCE</scope>
    <source>
        <strain evidence="1">NBRC 105644</strain>
    </source>
</reference>
<protein>
    <recommendedName>
        <fullName evidence="3">Carbohydrate-binding domain-containing protein</fullName>
    </recommendedName>
</protein>
<evidence type="ECO:0000313" key="2">
    <source>
        <dbReference type="Proteomes" id="UP000619260"/>
    </source>
</evidence>
<proteinExistence type="predicted"/>
<dbReference type="AlphaFoldDB" id="A0A8J4DPY4"/>
<sequence length="558" mass="54536">MTAVTTVAATAAGITVAEADAQPLVAGPAAAAALAANQPSHDSTADHSWNSADVHAVTLTGSGASTTAPGVTVSGSTVTVTQAGTYRFSGTLTDGQIAVNSTGTGIVRLILNGVTVTNNTNAAVNVIAADEVMVVVADGTTNTLTDATTYTPVADDPNAALFSAADLTITGGGTLTVNGRFNDGIAGKDGLVIDSARITVTARDDGIRGQDYVIVNSGTLSVTATGDGIKSDNDEDATRGYVSLVAGTVGVTATGDGVTATTDVIKSGGTLSVKSGGGSTVQPPADGSAKGLKAGVLLILSDGQSTVDSSDDGVHSDAAIVVEGGTTTVATADDGVHAESTLDVRAGTVNVTKSYEGFEGLKVTFSGGSASAVASDDAVNAAEEGVPEMQVAPNAFIRVTGGTVVADGGTDGLDSNGTLQLTGGTVVVAGSGTRGGGEGGLDSNGALTITGGVVYSTGISASTSTLPASGQGWLRVTFAANQPAGTIVHLATTSGTQIAAYRSTKAFRQVVFSSTQITRGTSYDVYTGGSVSGTAVGGNMYTGGTLSGTRVSTVVAGR</sequence>
<organism evidence="1 2">
    <name type="scientific">Virgisporangium aliadipatigenens</name>
    <dbReference type="NCBI Taxonomy" id="741659"/>
    <lineage>
        <taxon>Bacteria</taxon>
        <taxon>Bacillati</taxon>
        <taxon>Actinomycetota</taxon>
        <taxon>Actinomycetes</taxon>
        <taxon>Micromonosporales</taxon>
        <taxon>Micromonosporaceae</taxon>
        <taxon>Virgisporangium</taxon>
    </lineage>
</organism>
<accession>A0A8J4DPY4</accession>
<evidence type="ECO:0000313" key="1">
    <source>
        <dbReference type="EMBL" id="GIJ46014.1"/>
    </source>
</evidence>
<comment type="caution">
    <text evidence="1">The sequence shown here is derived from an EMBL/GenBank/DDBJ whole genome shotgun (WGS) entry which is preliminary data.</text>
</comment>
<dbReference type="Pfam" id="PF14262">
    <property type="entry name" value="Cthe_2159"/>
    <property type="match status" value="1"/>
</dbReference>
<gene>
    <name evidence="1" type="ORF">Val02_29000</name>
</gene>
<evidence type="ECO:0008006" key="3">
    <source>
        <dbReference type="Google" id="ProtNLM"/>
    </source>
</evidence>